<name>A0A5R8WPD8_9BACT</name>
<evidence type="ECO:0000313" key="19">
    <source>
        <dbReference type="EMBL" id="TLM91918.1"/>
    </source>
</evidence>
<feature type="domain" description="Peptidase S74" evidence="18">
    <location>
        <begin position="797"/>
        <end position="969"/>
    </location>
</feature>
<dbReference type="PROSITE" id="PS51688">
    <property type="entry name" value="ICA"/>
    <property type="match status" value="1"/>
</dbReference>
<evidence type="ECO:0000256" key="10">
    <source>
        <dbReference type="ARBA" id="ARBA00022989"/>
    </source>
</evidence>
<keyword evidence="11" id="KW-0472">Membrane</keyword>
<organism evidence="19 20">
    <name type="scientific">Hymenobacter jeollabukensis</name>
    <dbReference type="NCBI Taxonomy" id="2025313"/>
    <lineage>
        <taxon>Bacteria</taxon>
        <taxon>Pseudomonadati</taxon>
        <taxon>Bacteroidota</taxon>
        <taxon>Cytophagia</taxon>
        <taxon>Cytophagales</taxon>
        <taxon>Hymenobacteraceae</taxon>
        <taxon>Hymenobacter</taxon>
    </lineage>
</organism>
<evidence type="ECO:0000256" key="9">
    <source>
        <dbReference type="ARBA" id="ARBA00022840"/>
    </source>
</evidence>
<evidence type="ECO:0000256" key="7">
    <source>
        <dbReference type="ARBA" id="ARBA00022741"/>
    </source>
</evidence>
<evidence type="ECO:0000256" key="6">
    <source>
        <dbReference type="ARBA" id="ARBA00022729"/>
    </source>
</evidence>
<keyword evidence="14" id="KW-0675">Receptor</keyword>
<accession>A0A5R8WPD8</accession>
<feature type="signal peptide" evidence="17">
    <location>
        <begin position="1"/>
        <end position="32"/>
    </location>
</feature>
<feature type="coiled-coil region" evidence="16">
    <location>
        <begin position="951"/>
        <end position="985"/>
    </location>
</feature>
<dbReference type="GO" id="GO:0004714">
    <property type="term" value="F:transmembrane receptor protein tyrosine kinase activity"/>
    <property type="evidence" value="ECO:0007669"/>
    <property type="project" value="UniProtKB-EC"/>
</dbReference>
<reference evidence="19 20" key="1">
    <citation type="submission" date="2019-05" db="EMBL/GenBank/DDBJ databases">
        <title>Hymenobacter edaphi sp. nov., isolated from abandoned arsenic-contaminated farmland soil.</title>
        <authorList>
            <person name="Nie L."/>
        </authorList>
    </citation>
    <scope>NUCLEOTIDE SEQUENCE [LARGE SCALE GENOMIC DNA]</scope>
    <source>
        <strain evidence="19 20">1-3-3-8</strain>
    </source>
</reference>
<evidence type="ECO:0000256" key="5">
    <source>
        <dbReference type="ARBA" id="ARBA00022692"/>
    </source>
</evidence>
<comment type="caution">
    <text evidence="19">The sequence shown here is derived from an EMBL/GenBank/DDBJ whole genome shotgun (WGS) entry which is preliminary data.</text>
</comment>
<sequence length="1022" mass="103785">MPHFLLSTSMQRFLRFTLPLAAALGLSVAVQAQNGSVGIGTSTPNGKAALELNSTTKGFLPPRMTQAQRDALAPGTTEKGLLVFNTETNTLNLWNGWSWVNYLADSTPSGAAPTLAPVTFTSPYVTNTYTVPAGVTRLKVDMAGGKGGGADGGNGGRVQATLAVTPGQVLTIYPGTAGAILAPGFNSGGGSGGYANGGGSTSLQGGGGGGSSDIRIGGTALTNRVLVAGGGGGRSYTLSGYAAGGCGGGLTACNGAIPQYGFNAGGGGSQTGGGAAGGWGGATAGTLGEGGQGRDRSGGGGGGYYGGGGSSFDGTQYNYNGGGGGGGSSYADANLTSNVVHTQGYQAGGGYVTLTPQPAAPVLDGSNITNVPGTYDNLGNHTATQNLNLGTNQLVGTGSVSVGNNLNLGANQLVGNGGTQGLGLTSAGSLLLPAGVIQRGGTAITATSDLGLYSRVSGNFLRLVTNNAPIRFYADDDAGTTANVSIESNGNVGIGTGNTSPTNRLDVQNAAGRTGTHATGRALYVTGDFDQAAGGAEFRHYNGTQGVGIGYNSLYAAGSNVDQPLNLMPKGNGGVGIGTVSPGSLLDVNGAATVRGAANIGGNMSFGATVRQMVNLFNGDYGIGVQGGTEYFRSGDAFAWFTNGSHNDEQFNPGGGYTQMVLKNTFLGIGRGFSANSGPQGPLEIRRDNASPYIVMHDPNDAWFSFGMDFNDGRKIKINEGNGFSSTNYMTFSGTNVGIGTTNPSFPLDVQGTVTPGNYAYGWFNSNGQTGTTGGNTGPVSIRATGRVLATEFNATSDRRLKTVIGLSDAAQDLALLNRIRITDYTMKDRVQYGQRPFKKVIAQEVEQVFPQAVSQHSGFLPDVYAPATKAETQADSLLVLTLPAAPAAQAGQRVKLITKTGEVIGTVKAAQGKQLVVRGARQLAGQEVFVFGLEHADVRAVDYEALAMLNVSATQELARKVQALEQLRQQVAALQAELAASKTQSAQQLQQAQAAASAQTASLDQRLKALESLLGARAEAK</sequence>
<dbReference type="InterPro" id="IPR055163">
    <property type="entry name" value="ALK/LTK-like_GRD"/>
</dbReference>
<evidence type="ECO:0000259" key="18">
    <source>
        <dbReference type="PROSITE" id="PS51688"/>
    </source>
</evidence>
<evidence type="ECO:0000256" key="4">
    <source>
        <dbReference type="ARBA" id="ARBA00022679"/>
    </source>
</evidence>
<keyword evidence="16" id="KW-0175">Coiled coil</keyword>
<proteinExistence type="predicted"/>
<evidence type="ECO:0000256" key="13">
    <source>
        <dbReference type="ARBA" id="ARBA00023157"/>
    </source>
</evidence>
<dbReference type="EC" id="2.7.10.1" evidence="2"/>
<dbReference type="Proteomes" id="UP000305517">
    <property type="component" value="Unassembled WGS sequence"/>
</dbReference>
<evidence type="ECO:0000256" key="16">
    <source>
        <dbReference type="SAM" id="Coils"/>
    </source>
</evidence>
<comment type="subcellular location">
    <subcellularLocation>
        <location evidence="1">Cell membrane</location>
        <topology evidence="1">Single-pass type I membrane protein</topology>
    </subcellularLocation>
</comment>
<keyword evidence="12" id="KW-0829">Tyrosine-protein kinase</keyword>
<dbReference type="OrthoDB" id="946948at2"/>
<evidence type="ECO:0000256" key="11">
    <source>
        <dbReference type="ARBA" id="ARBA00023136"/>
    </source>
</evidence>
<keyword evidence="10" id="KW-1133">Transmembrane helix</keyword>
<dbReference type="AlphaFoldDB" id="A0A5R8WPD8"/>
<dbReference type="Pfam" id="PF13884">
    <property type="entry name" value="Peptidase_S74"/>
    <property type="match status" value="1"/>
</dbReference>
<keyword evidence="13" id="KW-1015">Disulfide bond</keyword>
<keyword evidence="6 17" id="KW-0732">Signal</keyword>
<evidence type="ECO:0000256" key="2">
    <source>
        <dbReference type="ARBA" id="ARBA00011902"/>
    </source>
</evidence>
<keyword evidence="5" id="KW-0812">Transmembrane</keyword>
<keyword evidence="7" id="KW-0547">Nucleotide-binding</keyword>
<evidence type="ECO:0000256" key="12">
    <source>
        <dbReference type="ARBA" id="ARBA00023137"/>
    </source>
</evidence>
<dbReference type="EMBL" id="VAJM01000006">
    <property type="protein sequence ID" value="TLM91918.1"/>
    <property type="molecule type" value="Genomic_DNA"/>
</dbReference>
<gene>
    <name evidence="19" type="ORF">FDY95_15315</name>
</gene>
<keyword evidence="8" id="KW-0418">Kinase</keyword>
<evidence type="ECO:0000313" key="20">
    <source>
        <dbReference type="Proteomes" id="UP000305517"/>
    </source>
</evidence>
<protein>
    <recommendedName>
        <fullName evidence="2">receptor protein-tyrosine kinase</fullName>
        <ecNumber evidence="2">2.7.10.1</ecNumber>
    </recommendedName>
</protein>
<dbReference type="InterPro" id="IPR030392">
    <property type="entry name" value="S74_ICA"/>
</dbReference>
<keyword evidence="15" id="KW-0325">Glycoprotein</keyword>
<evidence type="ECO:0000256" key="15">
    <source>
        <dbReference type="ARBA" id="ARBA00023180"/>
    </source>
</evidence>
<dbReference type="GO" id="GO:0005524">
    <property type="term" value="F:ATP binding"/>
    <property type="evidence" value="ECO:0007669"/>
    <property type="project" value="UniProtKB-KW"/>
</dbReference>
<evidence type="ECO:0000256" key="8">
    <source>
        <dbReference type="ARBA" id="ARBA00022777"/>
    </source>
</evidence>
<keyword evidence="20" id="KW-1185">Reference proteome</keyword>
<dbReference type="Pfam" id="PF12810">
    <property type="entry name" value="ALK_LTK_GRD"/>
    <property type="match status" value="1"/>
</dbReference>
<keyword evidence="3" id="KW-1003">Cell membrane</keyword>
<keyword evidence="9" id="KW-0067">ATP-binding</keyword>
<feature type="chain" id="PRO_5024360413" description="receptor protein-tyrosine kinase" evidence="17">
    <location>
        <begin position="33"/>
        <end position="1022"/>
    </location>
</feature>
<dbReference type="GO" id="GO:0005886">
    <property type="term" value="C:plasma membrane"/>
    <property type="evidence" value="ECO:0007669"/>
    <property type="project" value="UniProtKB-SubCell"/>
</dbReference>
<keyword evidence="4" id="KW-0808">Transferase</keyword>
<evidence type="ECO:0000256" key="3">
    <source>
        <dbReference type="ARBA" id="ARBA00022475"/>
    </source>
</evidence>
<evidence type="ECO:0000256" key="14">
    <source>
        <dbReference type="ARBA" id="ARBA00023170"/>
    </source>
</evidence>
<evidence type="ECO:0000256" key="17">
    <source>
        <dbReference type="SAM" id="SignalP"/>
    </source>
</evidence>
<evidence type="ECO:0000256" key="1">
    <source>
        <dbReference type="ARBA" id="ARBA00004251"/>
    </source>
</evidence>